<evidence type="ECO:0000256" key="2">
    <source>
        <dbReference type="ARBA" id="ARBA00022553"/>
    </source>
</evidence>
<evidence type="ECO:0000259" key="4">
    <source>
        <dbReference type="PROSITE" id="PS50075"/>
    </source>
</evidence>
<dbReference type="Pfam" id="PF23562">
    <property type="entry name" value="AMP-binding_C_3"/>
    <property type="match status" value="1"/>
</dbReference>
<dbReference type="SUPFAM" id="SSF47336">
    <property type="entry name" value="ACP-like"/>
    <property type="match status" value="1"/>
</dbReference>
<feature type="domain" description="Carrier" evidence="4">
    <location>
        <begin position="563"/>
        <end position="639"/>
    </location>
</feature>
<name>A0AAJ0CMD1_9HYPO</name>
<dbReference type="Proteomes" id="UP001251528">
    <property type="component" value="Unassembled WGS sequence"/>
</dbReference>
<sequence>MLPCSTSSFPATEVRQHMLEGLELRKKTSPNETFAKLPATPSTYADGFRAITNLEVWNAVNRVAWWLDENLGRSQNFETLAYLGPGDLRYSIILLAAMKTGYKVFFPSLRNSKAAFEDLFQRLDCKTVITTSPEPAPVSLLSTCGVRKKLHIRSLSELLNDQDVTDYPYEKTYEQAKHDPICVLHTSGSTGIPKPLIFTNEFVAAVASNTSLQPPEGFDSPNRFLIRGSSLVTLPAFHMAGLAFTLFVPVFNESIPVYPLPGPPPSLHSLVEAVSNSDIDWVLVTPITIQAMSQDREALTTIASKIGKLLYIGGAVPKEAGDAVASSMPLYQIFGSSEFGSFPLVYREPLSQKSDWRSVEFHPQINAKLRHRFDGLYELVLVNEHVYERPQPVFALFPNLQEYETGDLFTPHPQTPSSWTYESRADDVIVFITGEKTNPVDFEQAVGVHPEVRDVLMIGDGKFESSLLVELKDNKDLSAEEKRRVTERIWPTVRKANAYYPGYAHIALSRIVLTNPATPMARTGKGTVQRKATIALYKEILDRIYNDTSADTSFTFPENFVSTNLQSVVEALQQLLRHLTGWDQIRDEDEFFSLGMDSLIAHRLSQRLKQQPELAWIETKMVYMHPSIRLLAEAIVASRSQLDESAARLKISRVTQMSEMLEMQKVALESLCQDLQTQPTSPKPPQPVRQVVLLTGSTGNVGSFLLDELLLNEKVGHVYCLNRSIDSRAVQVKKNADRGLAVEFPSSRVTFLTGRIGEPDFGQPASCMAQIKSTVTHIIHNAWPVDFNRSLISFKPSLDGLVNLISLAAHSVNRPSLLFLSSISATANYCTTPDAQATVPEAVLHDIESPAGTGYGESKYLGELLLDHASKRLCLQSGIIRIGQVTGSVRSLRGWSRTEWFPRLVISSKHIGALPETLGFKDEQHPAGTMGDMDWIPIDYLSNFILECGSILSRNGAGASPLVFHAVNPSSMKWTDFLPQIRSCLSDRANCPSGSKTEEIQVLPYSEWVDLLAAKFSAESQESRLGVREMEYKNPGFKLLDFFSQISHPDSLMSRLSTARTASSSLLLQTWEPLRVEWMVGWIQDWFSARK</sequence>
<dbReference type="PROSITE" id="PS00455">
    <property type="entry name" value="AMP_BINDING"/>
    <property type="match status" value="1"/>
</dbReference>
<dbReference type="Pfam" id="PF00550">
    <property type="entry name" value="PP-binding"/>
    <property type="match status" value="1"/>
</dbReference>
<gene>
    <name evidence="5" type="ORF">QQS21_006568</name>
</gene>
<dbReference type="InterPro" id="IPR020845">
    <property type="entry name" value="AMP-binding_CS"/>
</dbReference>
<dbReference type="InterPro" id="IPR051414">
    <property type="entry name" value="Adenylate-forming_Reductase"/>
</dbReference>
<comment type="caution">
    <text evidence="5">The sequence shown here is derived from an EMBL/GenBank/DDBJ whole genome shotgun (WGS) entry which is preliminary data.</text>
</comment>
<keyword evidence="1" id="KW-0596">Phosphopantetheine</keyword>
<dbReference type="InterPro" id="IPR000873">
    <property type="entry name" value="AMP-dep_synth/lig_dom"/>
</dbReference>
<dbReference type="PANTHER" id="PTHR43439">
    <property type="entry name" value="PHENYLACETATE-COENZYME A LIGASE"/>
    <property type="match status" value="1"/>
</dbReference>
<dbReference type="Pfam" id="PF07993">
    <property type="entry name" value="NAD_binding_4"/>
    <property type="match status" value="1"/>
</dbReference>
<dbReference type="PANTHER" id="PTHR43439:SF2">
    <property type="entry name" value="ENZYME, PUTATIVE (JCVI)-RELATED"/>
    <property type="match status" value="1"/>
</dbReference>
<keyword evidence="3" id="KW-0521">NADP</keyword>
<dbReference type="InterPro" id="IPR036736">
    <property type="entry name" value="ACP-like_sf"/>
</dbReference>
<dbReference type="PROSITE" id="PS50075">
    <property type="entry name" value="CARRIER"/>
    <property type="match status" value="1"/>
</dbReference>
<dbReference type="InterPro" id="IPR042099">
    <property type="entry name" value="ANL_N_sf"/>
</dbReference>
<dbReference type="Gene3D" id="1.10.1200.10">
    <property type="entry name" value="ACP-like"/>
    <property type="match status" value="1"/>
</dbReference>
<organism evidence="5 6">
    <name type="scientific">Conoideocrella luteorostrata</name>
    <dbReference type="NCBI Taxonomy" id="1105319"/>
    <lineage>
        <taxon>Eukaryota</taxon>
        <taxon>Fungi</taxon>
        <taxon>Dikarya</taxon>
        <taxon>Ascomycota</taxon>
        <taxon>Pezizomycotina</taxon>
        <taxon>Sordariomycetes</taxon>
        <taxon>Hypocreomycetidae</taxon>
        <taxon>Hypocreales</taxon>
        <taxon>Clavicipitaceae</taxon>
        <taxon>Conoideocrella</taxon>
    </lineage>
</organism>
<protein>
    <recommendedName>
        <fullName evidence="4">Carrier domain-containing protein</fullName>
    </recommendedName>
</protein>
<dbReference type="Pfam" id="PF00501">
    <property type="entry name" value="AMP-binding"/>
    <property type="match status" value="1"/>
</dbReference>
<evidence type="ECO:0000313" key="5">
    <source>
        <dbReference type="EMBL" id="KAK2595805.1"/>
    </source>
</evidence>
<dbReference type="SUPFAM" id="SSF51735">
    <property type="entry name" value="NAD(P)-binding Rossmann-fold domains"/>
    <property type="match status" value="1"/>
</dbReference>
<evidence type="ECO:0000256" key="3">
    <source>
        <dbReference type="ARBA" id="ARBA00022857"/>
    </source>
</evidence>
<dbReference type="AlphaFoldDB" id="A0AAJ0CMD1"/>
<evidence type="ECO:0000256" key="1">
    <source>
        <dbReference type="ARBA" id="ARBA00022450"/>
    </source>
</evidence>
<keyword evidence="6" id="KW-1185">Reference proteome</keyword>
<reference evidence="5" key="1">
    <citation type="submission" date="2023-06" db="EMBL/GenBank/DDBJ databases">
        <title>Conoideocrella luteorostrata (Hypocreales: Clavicipitaceae), a potential biocontrol fungus for elongate hemlock scale in United States Christmas tree production areas.</title>
        <authorList>
            <person name="Barrett H."/>
            <person name="Lovett B."/>
            <person name="Macias A.M."/>
            <person name="Stajich J.E."/>
            <person name="Kasson M.T."/>
        </authorList>
    </citation>
    <scope>NUCLEOTIDE SEQUENCE</scope>
    <source>
        <strain evidence="5">ARSEF 14590</strain>
    </source>
</reference>
<accession>A0AAJ0CMD1</accession>
<dbReference type="InterPro" id="IPR013120">
    <property type="entry name" value="FAR_NAD-bd"/>
</dbReference>
<dbReference type="InterPro" id="IPR036291">
    <property type="entry name" value="NAD(P)-bd_dom_sf"/>
</dbReference>
<proteinExistence type="predicted"/>
<dbReference type="EMBL" id="JASWJB010000123">
    <property type="protein sequence ID" value="KAK2595805.1"/>
    <property type="molecule type" value="Genomic_DNA"/>
</dbReference>
<dbReference type="Gene3D" id="3.40.50.720">
    <property type="entry name" value="NAD(P)-binding Rossmann-like Domain"/>
    <property type="match status" value="1"/>
</dbReference>
<evidence type="ECO:0000313" key="6">
    <source>
        <dbReference type="Proteomes" id="UP001251528"/>
    </source>
</evidence>
<dbReference type="SUPFAM" id="SSF56801">
    <property type="entry name" value="Acetyl-CoA synthetase-like"/>
    <property type="match status" value="1"/>
</dbReference>
<keyword evidence="2" id="KW-0597">Phosphoprotein</keyword>
<dbReference type="InterPro" id="IPR009081">
    <property type="entry name" value="PP-bd_ACP"/>
</dbReference>
<dbReference type="Gene3D" id="3.40.50.12780">
    <property type="entry name" value="N-terminal domain of ligase-like"/>
    <property type="match status" value="1"/>
</dbReference>